<evidence type="ECO:0000313" key="1">
    <source>
        <dbReference type="EMBL" id="PIE33842.1"/>
    </source>
</evidence>
<keyword evidence="1" id="KW-0808">Transferase</keyword>
<evidence type="ECO:0000313" key="2">
    <source>
        <dbReference type="Proteomes" id="UP000230821"/>
    </source>
</evidence>
<protein>
    <submittedName>
        <fullName evidence="1">Khg/kdpg family aldolase/carbohydrate kinase</fullName>
    </submittedName>
</protein>
<gene>
    <name evidence="1" type="ORF">CSA56_10035</name>
</gene>
<proteinExistence type="predicted"/>
<organism evidence="1 2">
    <name type="scientific">candidate division KSB3 bacterium</name>
    <dbReference type="NCBI Taxonomy" id="2044937"/>
    <lineage>
        <taxon>Bacteria</taxon>
        <taxon>candidate division KSB3</taxon>
    </lineage>
</organism>
<dbReference type="InterPro" id="IPR029068">
    <property type="entry name" value="Glyas_Bleomycin-R_OHBP_Dase"/>
</dbReference>
<comment type="caution">
    <text evidence="1">The sequence shown here is derived from an EMBL/GenBank/DDBJ whole genome shotgun (WGS) entry which is preliminary data.</text>
</comment>
<dbReference type="Proteomes" id="UP000230821">
    <property type="component" value="Unassembled WGS sequence"/>
</dbReference>
<reference evidence="1 2" key="1">
    <citation type="submission" date="2017-10" db="EMBL/GenBank/DDBJ databases">
        <title>Novel microbial diversity and functional potential in the marine mammal oral microbiome.</title>
        <authorList>
            <person name="Dudek N.K."/>
            <person name="Sun C.L."/>
            <person name="Burstein D."/>
            <person name="Kantor R.S."/>
            <person name="Aliaga Goltsman D.S."/>
            <person name="Bik E.M."/>
            <person name="Thomas B.C."/>
            <person name="Banfield J.F."/>
            <person name="Relman D.A."/>
        </authorList>
    </citation>
    <scope>NUCLEOTIDE SEQUENCE [LARGE SCALE GENOMIC DNA]</scope>
    <source>
        <strain evidence="1">DOLJORAL78_47_16</strain>
    </source>
</reference>
<dbReference type="GO" id="GO:0016301">
    <property type="term" value="F:kinase activity"/>
    <property type="evidence" value="ECO:0007669"/>
    <property type="project" value="UniProtKB-KW"/>
</dbReference>
<accession>A0A2G6KFU1</accession>
<dbReference type="EMBL" id="PDSK01000094">
    <property type="protein sequence ID" value="PIE33842.1"/>
    <property type="molecule type" value="Genomic_DNA"/>
</dbReference>
<sequence>MSQLFSFPVKEGSSSVFAGTGFEVMKSKYLGAHGHIAISTNHIQRAIAYLKRQGVNTLPETAKEKDGKLKAIYLDSEISGFAVHLLQK</sequence>
<keyword evidence="1" id="KW-0418">Kinase</keyword>
<dbReference type="Gene3D" id="3.10.180.10">
    <property type="entry name" value="2,3-Dihydroxybiphenyl 1,2-Dioxygenase, domain 1"/>
    <property type="match status" value="1"/>
</dbReference>
<name>A0A2G6KFU1_9BACT</name>
<dbReference type="SUPFAM" id="SSF54593">
    <property type="entry name" value="Glyoxalase/Bleomycin resistance protein/Dihydroxybiphenyl dioxygenase"/>
    <property type="match status" value="1"/>
</dbReference>
<dbReference type="AlphaFoldDB" id="A0A2G6KFU1"/>